<gene>
    <name evidence="10" type="ORF">H6G03_06585</name>
</gene>
<evidence type="ECO:0000259" key="9">
    <source>
        <dbReference type="Pfam" id="PF13844"/>
    </source>
</evidence>
<dbReference type="Pfam" id="PF00515">
    <property type="entry name" value="TPR_1"/>
    <property type="match status" value="1"/>
</dbReference>
<dbReference type="EMBL" id="JACJPW010000012">
    <property type="protein sequence ID" value="MBD2180771.1"/>
    <property type="molecule type" value="Genomic_DNA"/>
</dbReference>
<evidence type="ECO:0000313" key="10">
    <source>
        <dbReference type="EMBL" id="MBD2180771.1"/>
    </source>
</evidence>
<reference evidence="10" key="1">
    <citation type="journal article" date="2015" name="ISME J.">
        <title>Draft Genome Sequence of Streptomyces incarnatus NRRL8089, which Produces the Nucleoside Antibiotic Sinefungin.</title>
        <authorList>
            <person name="Oshima K."/>
            <person name="Hattori M."/>
            <person name="Shimizu H."/>
            <person name="Fukuda K."/>
            <person name="Nemoto M."/>
            <person name="Inagaki K."/>
            <person name="Tamura T."/>
        </authorList>
    </citation>
    <scope>NUCLEOTIDE SEQUENCE</scope>
    <source>
        <strain evidence="10">FACHB-1375</strain>
    </source>
</reference>
<dbReference type="Gene3D" id="3.40.50.11380">
    <property type="match status" value="1"/>
</dbReference>
<feature type="repeat" description="TPR" evidence="8">
    <location>
        <begin position="195"/>
        <end position="228"/>
    </location>
</feature>
<feature type="repeat" description="TPR" evidence="8">
    <location>
        <begin position="76"/>
        <end position="109"/>
    </location>
</feature>
<evidence type="ECO:0000256" key="5">
    <source>
        <dbReference type="ARBA" id="ARBA00022679"/>
    </source>
</evidence>
<evidence type="ECO:0000256" key="1">
    <source>
        <dbReference type="ARBA" id="ARBA00004922"/>
    </source>
</evidence>
<dbReference type="PANTHER" id="PTHR44835:SF1">
    <property type="entry name" value="PROTEIN O-GLCNAC TRANSFERASE"/>
    <property type="match status" value="1"/>
</dbReference>
<feature type="repeat" description="TPR" evidence="8">
    <location>
        <begin position="144"/>
        <end position="177"/>
    </location>
</feature>
<sequence length="760" mass="88306">MEEKKVKIDSLQAEALSLYEAGYFAEAEIKYKEILDLDINNAEAWRGLGTIYYVQKQYQDALEMLYKSLKLDSSNAIQYYNLGLVQEKIGYLAKAVRYYEKAIALNPHYIEAYHNLGKVFSEMGLLEQAETTFIRAIAVRENYYLNYLNLANILMMRQQINEAIASYKTALQLNPGEPLIFHSLAIAFQAKNEPVQAYLYFGYAAYYLGQYPEAISHYQNFLKTKTGDVELYIALADCYKHLHEYKQAIQTYRESLQLYPQEIELYLRLAIILQDCGQTQAAIELIDDALLFFPDDISLKLEQLRILPIIYKDLDEIAFYRERFTQGLANLIQQTSLKNSEAKQSALKGIGWRTNFYLQYQGYNDLELQKQYGQFVHTVMAEKYPQWLKKLPLAPLNGDEKIRIGYISDCFHWHTVGIVFMGWLKKCDRQHFDISCYYINSITDELTQEFQLYSDRFHHIPDNLEAICQQIIADNLHILVFLDIGMTPQMTQLAALRFAPIQCAAWGHPVTTGLPTIDYFLSSDLMEQSNAKEHYSEELIRLPNIGISYAKPSIPELSKSRLDFHLREDAVVYLSCQSLFKYLPQYDYIFGKIAQQVPQAQFVFVSHLAPPIVEQFRQRLQRAFAEFDLDSEKYCLILTRQTQLDYWNLNLVSDIFLDTFGFTGFLTTLESIACNLPIVTCPGKFMRSRQSYGILKMLGVTETIANNEAEYIEIAVRLGLDREWRHQIVEQIKHCQNYLYEDKNCIAALEAFYHKIIQTN</sequence>
<proteinExistence type="inferred from homology"/>
<evidence type="ECO:0000256" key="7">
    <source>
        <dbReference type="ARBA" id="ARBA00022803"/>
    </source>
</evidence>
<keyword evidence="4" id="KW-0328">Glycosyltransferase</keyword>
<dbReference type="InterPro" id="IPR029489">
    <property type="entry name" value="OGT/SEC/SPY_C"/>
</dbReference>
<dbReference type="SUPFAM" id="SSF53756">
    <property type="entry name" value="UDP-Glycosyltransferase/glycogen phosphorylase"/>
    <property type="match status" value="1"/>
</dbReference>
<feature type="domain" description="O-GlcNAc transferase C-terminal" evidence="9">
    <location>
        <begin position="398"/>
        <end position="544"/>
    </location>
</feature>
<dbReference type="Gene3D" id="3.40.50.2000">
    <property type="entry name" value="Glycogen Phosphorylase B"/>
    <property type="match status" value="1"/>
</dbReference>
<dbReference type="InterPro" id="IPR051939">
    <property type="entry name" value="Glycosyltr_41/O-GlcNAc_trsf"/>
</dbReference>
<evidence type="ECO:0000313" key="11">
    <source>
        <dbReference type="Proteomes" id="UP000641646"/>
    </source>
</evidence>
<feature type="repeat" description="TPR" evidence="8">
    <location>
        <begin position="110"/>
        <end position="143"/>
    </location>
</feature>
<feature type="repeat" description="TPR" evidence="8">
    <location>
        <begin position="229"/>
        <end position="262"/>
    </location>
</feature>
<dbReference type="AlphaFoldDB" id="A0A926ZHC9"/>
<dbReference type="RefSeq" id="WP_190463313.1">
    <property type="nucleotide sequence ID" value="NZ_JACJPW010000012.1"/>
</dbReference>
<feature type="repeat" description="TPR" evidence="8">
    <location>
        <begin position="42"/>
        <end position="75"/>
    </location>
</feature>
<dbReference type="InterPro" id="IPR011990">
    <property type="entry name" value="TPR-like_helical_dom_sf"/>
</dbReference>
<dbReference type="PROSITE" id="PS50293">
    <property type="entry name" value="TPR_REGION"/>
    <property type="match status" value="3"/>
</dbReference>
<dbReference type="Pfam" id="PF13174">
    <property type="entry name" value="TPR_6"/>
    <property type="match status" value="1"/>
</dbReference>
<comment type="caution">
    <text evidence="10">The sequence shown here is derived from an EMBL/GenBank/DDBJ whole genome shotgun (WGS) entry which is preliminary data.</text>
</comment>
<reference evidence="10" key="2">
    <citation type="submission" date="2020-08" db="EMBL/GenBank/DDBJ databases">
        <authorList>
            <person name="Chen M."/>
            <person name="Teng W."/>
            <person name="Zhao L."/>
            <person name="Hu C."/>
            <person name="Zhou Y."/>
            <person name="Han B."/>
            <person name="Song L."/>
            <person name="Shu W."/>
        </authorList>
    </citation>
    <scope>NUCLEOTIDE SEQUENCE</scope>
    <source>
        <strain evidence="10">FACHB-1375</strain>
    </source>
</reference>
<dbReference type="SUPFAM" id="SSF48452">
    <property type="entry name" value="TPR-like"/>
    <property type="match status" value="2"/>
</dbReference>
<evidence type="ECO:0000256" key="3">
    <source>
        <dbReference type="ARBA" id="ARBA00011970"/>
    </source>
</evidence>
<comment type="pathway">
    <text evidence="1">Protein modification; protein glycosylation.</text>
</comment>
<dbReference type="Pfam" id="PF13414">
    <property type="entry name" value="TPR_11"/>
    <property type="match status" value="2"/>
</dbReference>
<accession>A0A926ZHC9</accession>
<dbReference type="EC" id="2.4.1.255" evidence="3"/>
<dbReference type="PANTHER" id="PTHR44835">
    <property type="entry name" value="UDP-N-ACETYLGLUCOSAMINE--PEPTIDE N-ACETYLGLUCOSAMINYLTRANSFERASE SPINDLY-RELATED"/>
    <property type="match status" value="1"/>
</dbReference>
<evidence type="ECO:0000256" key="4">
    <source>
        <dbReference type="ARBA" id="ARBA00022676"/>
    </source>
</evidence>
<dbReference type="SMART" id="SM00028">
    <property type="entry name" value="TPR"/>
    <property type="match status" value="8"/>
</dbReference>
<dbReference type="PROSITE" id="PS50005">
    <property type="entry name" value="TPR"/>
    <property type="match status" value="6"/>
</dbReference>
<dbReference type="Pfam" id="PF13844">
    <property type="entry name" value="Glyco_transf_41"/>
    <property type="match status" value="2"/>
</dbReference>
<dbReference type="GO" id="GO:0097363">
    <property type="term" value="F:protein O-acetylglucosaminyltransferase activity"/>
    <property type="evidence" value="ECO:0007669"/>
    <property type="project" value="UniProtKB-EC"/>
</dbReference>
<dbReference type="InterPro" id="IPR019734">
    <property type="entry name" value="TPR_rpt"/>
</dbReference>
<keyword evidence="11" id="KW-1185">Reference proteome</keyword>
<comment type="similarity">
    <text evidence="2">Belongs to the glycosyltransferase 41 family. O-GlcNAc transferase subfamily.</text>
</comment>
<keyword evidence="7 8" id="KW-0802">TPR repeat</keyword>
<dbReference type="Gene3D" id="1.25.40.10">
    <property type="entry name" value="Tetratricopeptide repeat domain"/>
    <property type="match status" value="2"/>
</dbReference>
<name>A0A926ZHC9_9CYAN</name>
<keyword evidence="6" id="KW-0677">Repeat</keyword>
<organism evidence="10 11">
    <name type="scientific">Aerosakkonema funiforme FACHB-1375</name>
    <dbReference type="NCBI Taxonomy" id="2949571"/>
    <lineage>
        <taxon>Bacteria</taxon>
        <taxon>Bacillati</taxon>
        <taxon>Cyanobacteriota</taxon>
        <taxon>Cyanophyceae</taxon>
        <taxon>Oscillatoriophycideae</taxon>
        <taxon>Aerosakkonematales</taxon>
        <taxon>Aerosakkonemataceae</taxon>
        <taxon>Aerosakkonema</taxon>
    </lineage>
</organism>
<dbReference type="Pfam" id="PF14559">
    <property type="entry name" value="TPR_19"/>
    <property type="match status" value="1"/>
</dbReference>
<dbReference type="Proteomes" id="UP000641646">
    <property type="component" value="Unassembled WGS sequence"/>
</dbReference>
<protein>
    <recommendedName>
        <fullName evidence="3">protein O-GlcNAc transferase</fullName>
        <ecNumber evidence="3">2.4.1.255</ecNumber>
    </recommendedName>
</protein>
<feature type="domain" description="O-GlcNAc transferase C-terminal" evidence="9">
    <location>
        <begin position="559"/>
        <end position="734"/>
    </location>
</feature>
<evidence type="ECO:0000256" key="8">
    <source>
        <dbReference type="PROSITE-ProRule" id="PRU00339"/>
    </source>
</evidence>
<evidence type="ECO:0000256" key="6">
    <source>
        <dbReference type="ARBA" id="ARBA00022737"/>
    </source>
</evidence>
<evidence type="ECO:0000256" key="2">
    <source>
        <dbReference type="ARBA" id="ARBA00005386"/>
    </source>
</evidence>
<keyword evidence="5" id="KW-0808">Transferase</keyword>